<keyword evidence="3" id="KW-1185">Reference proteome</keyword>
<protein>
    <submittedName>
        <fullName evidence="2">Uncharacterized protein</fullName>
    </submittedName>
</protein>
<comment type="caution">
    <text evidence="2">The sequence shown here is derived from an EMBL/GenBank/DDBJ whole genome shotgun (WGS) entry which is preliminary data.</text>
</comment>
<dbReference type="Proteomes" id="UP000823775">
    <property type="component" value="Unassembled WGS sequence"/>
</dbReference>
<feature type="region of interest" description="Disordered" evidence="1">
    <location>
        <begin position="124"/>
        <end position="172"/>
    </location>
</feature>
<reference evidence="2 3" key="1">
    <citation type="journal article" date="2021" name="BMC Genomics">
        <title>Datura genome reveals duplications of psychoactive alkaloid biosynthetic genes and high mutation rate following tissue culture.</title>
        <authorList>
            <person name="Rajewski A."/>
            <person name="Carter-House D."/>
            <person name="Stajich J."/>
            <person name="Litt A."/>
        </authorList>
    </citation>
    <scope>NUCLEOTIDE SEQUENCE [LARGE SCALE GENOMIC DNA]</scope>
    <source>
        <strain evidence="2">AR-01</strain>
    </source>
</reference>
<dbReference type="EMBL" id="JACEIK010007804">
    <property type="protein sequence ID" value="MCE3050675.1"/>
    <property type="molecule type" value="Genomic_DNA"/>
</dbReference>
<evidence type="ECO:0000313" key="3">
    <source>
        <dbReference type="Proteomes" id="UP000823775"/>
    </source>
</evidence>
<proteinExistence type="predicted"/>
<accession>A0ABS8WMG0</accession>
<evidence type="ECO:0000256" key="1">
    <source>
        <dbReference type="SAM" id="MobiDB-lite"/>
    </source>
</evidence>
<evidence type="ECO:0000313" key="2">
    <source>
        <dbReference type="EMBL" id="MCE3050675.1"/>
    </source>
</evidence>
<gene>
    <name evidence="2" type="ORF">HAX54_047842</name>
</gene>
<feature type="compositionally biased region" description="Basic and acidic residues" evidence="1">
    <location>
        <begin position="132"/>
        <end position="141"/>
    </location>
</feature>
<organism evidence="2 3">
    <name type="scientific">Datura stramonium</name>
    <name type="common">Jimsonweed</name>
    <name type="synonym">Common thornapple</name>
    <dbReference type="NCBI Taxonomy" id="4076"/>
    <lineage>
        <taxon>Eukaryota</taxon>
        <taxon>Viridiplantae</taxon>
        <taxon>Streptophyta</taxon>
        <taxon>Embryophyta</taxon>
        <taxon>Tracheophyta</taxon>
        <taxon>Spermatophyta</taxon>
        <taxon>Magnoliopsida</taxon>
        <taxon>eudicotyledons</taxon>
        <taxon>Gunneridae</taxon>
        <taxon>Pentapetalae</taxon>
        <taxon>asterids</taxon>
        <taxon>lamiids</taxon>
        <taxon>Solanales</taxon>
        <taxon>Solanaceae</taxon>
        <taxon>Solanoideae</taxon>
        <taxon>Datureae</taxon>
        <taxon>Datura</taxon>
    </lineage>
</organism>
<sequence length="172" mass="18829">MPTPQGVGSSSTAPVPPCRATATAGALGWIFLLTHENFTNIIAKTKRADKLVNSLLSELPLYVNRAIENALKPMRDALVASQQIVTSKLYRLEARMTQLERSSNISEMPAADIGVSILSIMASPPTDPTPCDLDKMPRERGEETDEEALEEEDDPDIPLEEAAQIWEQRSSP</sequence>
<feature type="compositionally biased region" description="Acidic residues" evidence="1">
    <location>
        <begin position="142"/>
        <end position="159"/>
    </location>
</feature>
<name>A0ABS8WMG0_DATST</name>